<dbReference type="RefSeq" id="WP_249102324.1">
    <property type="nucleotide sequence ID" value="NZ_JAMAST010000016.1"/>
</dbReference>
<gene>
    <name evidence="5" type="ORF">M3N64_11440</name>
</gene>
<proteinExistence type="inferred from homology"/>
<name>A0ABT0MCE4_9BACL</name>
<protein>
    <submittedName>
        <fullName evidence="5">Acyl-CoA thioesterase</fullName>
    </submittedName>
</protein>
<sequence>MECKNNNESRSVTSFQVMPNDANTHGTLFGGKLMMHVDNIAVMAAMRHSRKTVVTASVDSVDFLYPIKVGSSVCLEAFVTWTHHTSMEVFVKIVTEDLTTGKRVLCTTCLLTFVALGSDGKPSAVPKVIPETEEEKLMYASAEQRYHHRLERRKQAKEFQAKLPLEKPWDRRRKTKDSFYPIG</sequence>
<dbReference type="InterPro" id="IPR033120">
    <property type="entry name" value="HOTDOG_ACOT"/>
</dbReference>
<evidence type="ECO:0000256" key="1">
    <source>
        <dbReference type="ARBA" id="ARBA00010458"/>
    </source>
</evidence>
<feature type="domain" description="HotDog ACOT-type" evidence="4">
    <location>
        <begin position="7"/>
        <end position="119"/>
    </location>
</feature>
<dbReference type="InterPro" id="IPR006683">
    <property type="entry name" value="Thioestr_dom"/>
</dbReference>
<dbReference type="Pfam" id="PF03061">
    <property type="entry name" value="4HBT"/>
    <property type="match status" value="1"/>
</dbReference>
<dbReference type="Gene3D" id="3.10.129.10">
    <property type="entry name" value="Hotdog Thioesterase"/>
    <property type="match status" value="1"/>
</dbReference>
<reference evidence="5 6" key="1">
    <citation type="submission" date="2022-05" db="EMBL/GenBank/DDBJ databases">
        <title>Sporolactobacillus sp nov CPB3-1, isolated from tree bark (Mangifera indica L.).</title>
        <authorList>
            <person name="Phuengjayaem S."/>
            <person name="Tanasupawat S."/>
        </authorList>
    </citation>
    <scope>NUCLEOTIDE SEQUENCE [LARGE SCALE GENOMIC DNA]</scope>
    <source>
        <strain evidence="5 6">CPB3-1</strain>
    </source>
</reference>
<dbReference type="EMBL" id="JAMAST010000016">
    <property type="protein sequence ID" value="MCL1632531.1"/>
    <property type="molecule type" value="Genomic_DNA"/>
</dbReference>
<evidence type="ECO:0000313" key="5">
    <source>
        <dbReference type="EMBL" id="MCL1632531.1"/>
    </source>
</evidence>
<comment type="similarity">
    <text evidence="1">Belongs to the acyl coenzyme A hydrolase family.</text>
</comment>
<dbReference type="CDD" id="cd03442">
    <property type="entry name" value="BFIT_BACH"/>
    <property type="match status" value="1"/>
</dbReference>
<evidence type="ECO:0000313" key="6">
    <source>
        <dbReference type="Proteomes" id="UP001203004"/>
    </source>
</evidence>
<keyword evidence="2 3" id="KW-0378">Hydrolase</keyword>
<dbReference type="Proteomes" id="UP001203004">
    <property type="component" value="Unassembled WGS sequence"/>
</dbReference>
<organism evidence="5 6">
    <name type="scientific">Sporolactobacillus mangiferae</name>
    <dbReference type="NCBI Taxonomy" id="2940498"/>
    <lineage>
        <taxon>Bacteria</taxon>
        <taxon>Bacillati</taxon>
        <taxon>Bacillota</taxon>
        <taxon>Bacilli</taxon>
        <taxon>Bacillales</taxon>
        <taxon>Sporolactobacillaceae</taxon>
        <taxon>Sporolactobacillus</taxon>
    </lineage>
</organism>
<dbReference type="PROSITE" id="PS51770">
    <property type="entry name" value="HOTDOG_ACOT"/>
    <property type="match status" value="1"/>
</dbReference>
<dbReference type="PANTHER" id="PTHR11049:SF24">
    <property type="entry name" value="CYTOSOLIC ACYL COENZYME A THIOESTER HYDROLASE"/>
    <property type="match status" value="1"/>
</dbReference>
<dbReference type="InterPro" id="IPR040170">
    <property type="entry name" value="Cytosol_ACT"/>
</dbReference>
<dbReference type="PANTHER" id="PTHR11049">
    <property type="entry name" value="ACYL COENZYME A THIOESTER HYDROLASE"/>
    <property type="match status" value="1"/>
</dbReference>
<keyword evidence="6" id="KW-1185">Reference proteome</keyword>
<accession>A0ABT0MCE4</accession>
<evidence type="ECO:0000256" key="2">
    <source>
        <dbReference type="ARBA" id="ARBA00022801"/>
    </source>
</evidence>
<evidence type="ECO:0000259" key="4">
    <source>
        <dbReference type="PROSITE" id="PS51770"/>
    </source>
</evidence>
<evidence type="ECO:0000256" key="3">
    <source>
        <dbReference type="PROSITE-ProRule" id="PRU01106"/>
    </source>
</evidence>
<dbReference type="SUPFAM" id="SSF54637">
    <property type="entry name" value="Thioesterase/thiol ester dehydrase-isomerase"/>
    <property type="match status" value="1"/>
</dbReference>
<dbReference type="InterPro" id="IPR029069">
    <property type="entry name" value="HotDog_dom_sf"/>
</dbReference>
<comment type="caution">
    <text evidence="5">The sequence shown here is derived from an EMBL/GenBank/DDBJ whole genome shotgun (WGS) entry which is preliminary data.</text>
</comment>